<dbReference type="AlphaFoldDB" id="A0A2A5JC04"/>
<feature type="transmembrane region" description="Helical" evidence="1">
    <location>
        <begin position="153"/>
        <end position="174"/>
    </location>
</feature>
<dbReference type="PANTHER" id="PTHR45138:SF9">
    <property type="entry name" value="DIGUANYLATE CYCLASE DGCM-RELATED"/>
    <property type="match status" value="1"/>
</dbReference>
<evidence type="ECO:0000313" key="4">
    <source>
        <dbReference type="Proteomes" id="UP000230886"/>
    </source>
</evidence>
<keyword evidence="1" id="KW-0812">Transmembrane</keyword>
<organism evidence="3 4">
    <name type="scientific">Rhodococcus qingshengii</name>
    <dbReference type="NCBI Taxonomy" id="334542"/>
    <lineage>
        <taxon>Bacteria</taxon>
        <taxon>Bacillati</taxon>
        <taxon>Actinomycetota</taxon>
        <taxon>Actinomycetes</taxon>
        <taxon>Mycobacteriales</taxon>
        <taxon>Nocardiaceae</taxon>
        <taxon>Rhodococcus</taxon>
        <taxon>Rhodococcus erythropolis group</taxon>
    </lineage>
</organism>
<dbReference type="SMART" id="SM00267">
    <property type="entry name" value="GGDEF"/>
    <property type="match status" value="1"/>
</dbReference>
<comment type="caution">
    <text evidence="3">The sequence shown here is derived from an EMBL/GenBank/DDBJ whole genome shotgun (WGS) entry which is preliminary data.</text>
</comment>
<feature type="transmembrane region" description="Helical" evidence="1">
    <location>
        <begin position="105"/>
        <end position="122"/>
    </location>
</feature>
<evidence type="ECO:0000256" key="1">
    <source>
        <dbReference type="SAM" id="Phobius"/>
    </source>
</evidence>
<dbReference type="NCBIfam" id="TIGR00254">
    <property type="entry name" value="GGDEF"/>
    <property type="match status" value="1"/>
</dbReference>
<feature type="transmembrane region" description="Helical" evidence="1">
    <location>
        <begin position="77"/>
        <end position="99"/>
    </location>
</feature>
<dbReference type="InterPro" id="IPR000160">
    <property type="entry name" value="GGDEF_dom"/>
</dbReference>
<dbReference type="Pfam" id="PF00990">
    <property type="entry name" value="GGDEF"/>
    <property type="match status" value="1"/>
</dbReference>
<keyword evidence="1" id="KW-1133">Transmembrane helix</keyword>
<protein>
    <submittedName>
        <fullName evidence="3">GGDEF domain-containing protein</fullName>
    </submittedName>
</protein>
<feature type="transmembrane region" description="Helical" evidence="1">
    <location>
        <begin position="44"/>
        <end position="65"/>
    </location>
</feature>
<gene>
    <name evidence="3" type="ORF">CHR55_13125</name>
</gene>
<sequence>MLYSTGRFSWSVAAMSDTPKVVHRWLAVPDQFDRFTRFLRDNGILMPTRIGIGVLVFLLGITILLKRLGTHSVQTIGFPLDVVVAVLVMIAGIALPVVATTRERSYFFVVAGEFAVAVIVLAEANPDQRLLGCLVFGLVGSYIAFFHNLRTQLWHLLFSGAVIVVASIGVFTDVPSGLPDVLGRIAFAIPVITVIPVVTQIALALLSNDAQSSELDPLTDLLNRRGLARRTSELLQAKSSLDQSLLVVVIDIDNFKHFNDTYGHDVGDRVILRTAYRLHDWARSDAAIARIGGDEFVVVQMMPLPYVGDLLARIAPIMNSPTGEPISTTSIGIAIHNGAWPDVQAAESGVHDLHRLADSAMYESKRMGGNHVHSIVLTDQLLQQPQQSGGRSVL</sequence>
<reference evidence="3 4" key="1">
    <citation type="submission" date="2017-07" db="EMBL/GenBank/DDBJ databases">
        <title>Draft sequence of Rhodococcus enclensis 23b-28.</title>
        <authorList>
            <person name="Besaury L."/>
            <person name="Sancelme M."/>
            <person name="Amato P."/>
            <person name="Lallement A."/>
            <person name="Delort A.-M."/>
        </authorList>
    </citation>
    <scope>NUCLEOTIDE SEQUENCE [LARGE SCALE GENOMIC DNA]</scope>
    <source>
        <strain evidence="3 4">23b-28</strain>
    </source>
</reference>
<dbReference type="GO" id="GO:0052621">
    <property type="term" value="F:diguanylate cyclase activity"/>
    <property type="evidence" value="ECO:0007669"/>
    <property type="project" value="TreeGrafter"/>
</dbReference>
<feature type="transmembrane region" description="Helical" evidence="1">
    <location>
        <begin position="186"/>
        <end position="206"/>
    </location>
</feature>
<proteinExistence type="predicted"/>
<dbReference type="PROSITE" id="PS50887">
    <property type="entry name" value="GGDEF"/>
    <property type="match status" value="1"/>
</dbReference>
<dbReference type="EMBL" id="NOVD01000007">
    <property type="protein sequence ID" value="PCK26739.1"/>
    <property type="molecule type" value="Genomic_DNA"/>
</dbReference>
<dbReference type="Gene3D" id="3.30.70.270">
    <property type="match status" value="1"/>
</dbReference>
<dbReference type="Proteomes" id="UP000230886">
    <property type="component" value="Unassembled WGS sequence"/>
</dbReference>
<name>A0A2A5JC04_RHOSG</name>
<dbReference type="InterPro" id="IPR029787">
    <property type="entry name" value="Nucleotide_cyclase"/>
</dbReference>
<dbReference type="InterPro" id="IPR043128">
    <property type="entry name" value="Rev_trsase/Diguanyl_cyclase"/>
</dbReference>
<feature type="domain" description="GGDEF" evidence="2">
    <location>
        <begin position="243"/>
        <end position="377"/>
    </location>
</feature>
<accession>A0A2A5JC04</accession>
<dbReference type="CDD" id="cd01949">
    <property type="entry name" value="GGDEF"/>
    <property type="match status" value="1"/>
</dbReference>
<keyword evidence="1" id="KW-0472">Membrane</keyword>
<evidence type="ECO:0000259" key="2">
    <source>
        <dbReference type="PROSITE" id="PS50887"/>
    </source>
</evidence>
<dbReference type="InterPro" id="IPR050469">
    <property type="entry name" value="Diguanylate_Cyclase"/>
</dbReference>
<evidence type="ECO:0000313" key="3">
    <source>
        <dbReference type="EMBL" id="PCK26739.1"/>
    </source>
</evidence>
<dbReference type="SUPFAM" id="SSF55073">
    <property type="entry name" value="Nucleotide cyclase"/>
    <property type="match status" value="1"/>
</dbReference>
<feature type="transmembrane region" description="Helical" evidence="1">
    <location>
        <begin position="129"/>
        <end position="147"/>
    </location>
</feature>
<dbReference type="PANTHER" id="PTHR45138">
    <property type="entry name" value="REGULATORY COMPONENTS OF SENSORY TRANSDUCTION SYSTEM"/>
    <property type="match status" value="1"/>
</dbReference>